<keyword evidence="1" id="KW-0677">Repeat</keyword>
<dbReference type="CDD" id="cd15482">
    <property type="entry name" value="Sialidase_non-viral"/>
    <property type="match status" value="1"/>
</dbReference>
<feature type="domain" description="Sortilin N-terminal" evidence="2">
    <location>
        <begin position="62"/>
        <end position="214"/>
    </location>
</feature>
<dbReference type="AlphaFoldDB" id="A0A382KTW2"/>
<dbReference type="SUPFAM" id="SSF110296">
    <property type="entry name" value="Oligoxyloglucan reducing end-specific cellobiohydrolase"/>
    <property type="match status" value="1"/>
</dbReference>
<reference evidence="3" key="1">
    <citation type="submission" date="2018-05" db="EMBL/GenBank/DDBJ databases">
        <authorList>
            <person name="Lanie J.A."/>
            <person name="Ng W.-L."/>
            <person name="Kazmierczak K.M."/>
            <person name="Andrzejewski T.M."/>
            <person name="Davidsen T.M."/>
            <person name="Wayne K.J."/>
            <person name="Tettelin H."/>
            <person name="Glass J.I."/>
            <person name="Rusch D."/>
            <person name="Podicherti R."/>
            <person name="Tsui H.-C.T."/>
            <person name="Winkler M.E."/>
        </authorList>
    </citation>
    <scope>NUCLEOTIDE SEQUENCE</scope>
</reference>
<feature type="non-terminal residue" evidence="3">
    <location>
        <position position="236"/>
    </location>
</feature>
<name>A0A382KTW2_9ZZZZ</name>
<gene>
    <name evidence="3" type="ORF">METZ01_LOCUS280872</name>
</gene>
<dbReference type="Gene3D" id="2.130.10.10">
    <property type="entry name" value="YVTN repeat-like/Quinoprotein amine dehydrogenase"/>
    <property type="match status" value="1"/>
</dbReference>
<sequence length="236" mass="25717">MAQEPSSPLFSSFKQYKKAKAVTSFNMDWISAGPVLNSARVEAVQGHPTQPGTMYVAFGSGNLWKTVDNGLTWKPIFENQPSLGIGDIALSPSNPSIIYLGTGESLRKNRNFTMPGTGIYKSDDGGDSWKHVGLDNTWHIGEIAVHPKNPDIVLVAAMGKFWSKSTSMGIYRTVNGGRSWDRVLFVDENTRANDIVISSANPDVMYASMWENNSDSNIAQSVYGPNSGIYRSDDGG</sequence>
<protein>
    <recommendedName>
        <fullName evidence="2">Sortilin N-terminal domain-containing protein</fullName>
    </recommendedName>
</protein>
<dbReference type="Pfam" id="PF15902">
    <property type="entry name" value="Sortilin-Vps10"/>
    <property type="match status" value="1"/>
</dbReference>
<proteinExistence type="predicted"/>
<evidence type="ECO:0000256" key="1">
    <source>
        <dbReference type="ARBA" id="ARBA00022737"/>
    </source>
</evidence>
<dbReference type="PANTHER" id="PTHR12106">
    <property type="entry name" value="SORTILIN RELATED"/>
    <property type="match status" value="1"/>
</dbReference>
<evidence type="ECO:0000313" key="3">
    <source>
        <dbReference type="EMBL" id="SVC28018.1"/>
    </source>
</evidence>
<evidence type="ECO:0000259" key="2">
    <source>
        <dbReference type="Pfam" id="PF15902"/>
    </source>
</evidence>
<dbReference type="EMBL" id="UINC01082864">
    <property type="protein sequence ID" value="SVC28018.1"/>
    <property type="molecule type" value="Genomic_DNA"/>
</dbReference>
<dbReference type="InterPro" id="IPR031778">
    <property type="entry name" value="Sortilin_N"/>
</dbReference>
<organism evidence="3">
    <name type="scientific">marine metagenome</name>
    <dbReference type="NCBI Taxonomy" id="408172"/>
    <lineage>
        <taxon>unclassified sequences</taxon>
        <taxon>metagenomes</taxon>
        <taxon>ecological metagenomes</taxon>
    </lineage>
</organism>
<dbReference type="InterPro" id="IPR015943">
    <property type="entry name" value="WD40/YVTN_repeat-like_dom_sf"/>
</dbReference>
<dbReference type="PANTHER" id="PTHR12106:SF27">
    <property type="entry name" value="SORTILIN-RELATED RECEPTOR"/>
    <property type="match status" value="1"/>
</dbReference>
<accession>A0A382KTW2</accession>
<dbReference type="InterPro" id="IPR050310">
    <property type="entry name" value="VPS10-sortilin"/>
</dbReference>